<keyword evidence="2" id="KW-0812">Transmembrane</keyword>
<keyword evidence="4" id="KW-1185">Reference proteome</keyword>
<feature type="coiled-coil region" evidence="1">
    <location>
        <begin position="125"/>
        <end position="166"/>
    </location>
</feature>
<name>A0A3P3W979_9FLAO</name>
<accession>A0A3P3W979</accession>
<dbReference type="Pfam" id="PF17561">
    <property type="entry name" value="TssO"/>
    <property type="match status" value="1"/>
</dbReference>
<gene>
    <name evidence="3" type="ORF">EG849_07545</name>
</gene>
<protein>
    <recommendedName>
        <fullName evidence="5">Type VI secretion system transmembrane protein TssO</fullName>
    </recommendedName>
</protein>
<dbReference type="EMBL" id="RQVR01000007">
    <property type="protein sequence ID" value="RRJ91722.1"/>
    <property type="molecule type" value="Genomic_DNA"/>
</dbReference>
<evidence type="ECO:0008006" key="5">
    <source>
        <dbReference type="Google" id="ProtNLM"/>
    </source>
</evidence>
<proteinExistence type="predicted"/>
<dbReference type="AlphaFoldDB" id="A0A3P3W979"/>
<organism evidence="3 4">
    <name type="scientific">Flavobacterium macacae</name>
    <dbReference type="NCBI Taxonomy" id="2488993"/>
    <lineage>
        <taxon>Bacteria</taxon>
        <taxon>Pseudomonadati</taxon>
        <taxon>Bacteroidota</taxon>
        <taxon>Flavobacteriia</taxon>
        <taxon>Flavobacteriales</taxon>
        <taxon>Flavobacteriaceae</taxon>
        <taxon>Flavobacterium</taxon>
    </lineage>
</organism>
<dbReference type="InterPro" id="IPR039449">
    <property type="entry name" value="TssO"/>
</dbReference>
<evidence type="ECO:0000313" key="3">
    <source>
        <dbReference type="EMBL" id="RRJ91722.1"/>
    </source>
</evidence>
<evidence type="ECO:0000313" key="4">
    <source>
        <dbReference type="Proteomes" id="UP000271937"/>
    </source>
</evidence>
<reference evidence="3 4" key="1">
    <citation type="submission" date="2018-11" db="EMBL/GenBank/DDBJ databases">
        <title>Flavobacterium sp. nov., YIM 102600 draft genome.</title>
        <authorList>
            <person name="Li G."/>
            <person name="Jiang Y."/>
        </authorList>
    </citation>
    <scope>NUCLEOTIDE SEQUENCE [LARGE SCALE GENOMIC DNA]</scope>
    <source>
        <strain evidence="3 4">YIM 102600</strain>
    </source>
</reference>
<evidence type="ECO:0000256" key="1">
    <source>
        <dbReference type="SAM" id="Coils"/>
    </source>
</evidence>
<dbReference type="Proteomes" id="UP000271937">
    <property type="component" value="Unassembled WGS sequence"/>
</dbReference>
<feature type="transmembrane region" description="Helical" evidence="2">
    <location>
        <begin position="12"/>
        <end position="33"/>
    </location>
</feature>
<keyword evidence="1" id="KW-0175">Coiled coil</keyword>
<dbReference type="OrthoDB" id="656843at2"/>
<comment type="caution">
    <text evidence="3">The sequence shown here is derived from an EMBL/GenBank/DDBJ whole genome shotgun (WGS) entry which is preliminary data.</text>
</comment>
<keyword evidence="2" id="KW-1133">Transmembrane helix</keyword>
<sequence>MDILNKKERTSAFLLFLLMFIITTGVLFFAIFFNYKLPVKENEVLKNENDKIVAEFNFQKTFSEKIEHIGVLIDSLDKAPQSFQFIEQNINYELVELQEKIPVDSDQGLKLYDNVILSLKDLVNAKRLLLQVNDSKKEIESLNEQVKALDEENKELVRDLKMASQLGRRGPN</sequence>
<keyword evidence="2" id="KW-0472">Membrane</keyword>
<dbReference type="RefSeq" id="WP_125012470.1">
    <property type="nucleotide sequence ID" value="NZ_RQVR01000007.1"/>
</dbReference>
<evidence type="ECO:0000256" key="2">
    <source>
        <dbReference type="SAM" id="Phobius"/>
    </source>
</evidence>